<evidence type="ECO:0000256" key="1">
    <source>
        <dbReference type="SAM" id="SignalP"/>
    </source>
</evidence>
<name>A0ABP0S2L3_9DINO</name>
<gene>
    <name evidence="2" type="ORF">SCF082_LOCUS49643</name>
</gene>
<comment type="caution">
    <text evidence="2">The sequence shown here is derived from an EMBL/GenBank/DDBJ whole genome shotgun (WGS) entry which is preliminary data.</text>
</comment>
<dbReference type="InterPro" id="IPR013783">
    <property type="entry name" value="Ig-like_fold"/>
</dbReference>
<dbReference type="SUPFAM" id="SSF117074">
    <property type="entry name" value="Hypothetical protein PA1324"/>
    <property type="match status" value="2"/>
</dbReference>
<keyword evidence="1" id="KW-0732">Signal</keyword>
<evidence type="ECO:0000313" key="3">
    <source>
        <dbReference type="Proteomes" id="UP001642464"/>
    </source>
</evidence>
<dbReference type="Proteomes" id="UP001642464">
    <property type="component" value="Unassembled WGS sequence"/>
</dbReference>
<evidence type="ECO:0000313" key="2">
    <source>
        <dbReference type="EMBL" id="CAK9106588.1"/>
    </source>
</evidence>
<organism evidence="2 3">
    <name type="scientific">Durusdinium trenchii</name>
    <dbReference type="NCBI Taxonomy" id="1381693"/>
    <lineage>
        <taxon>Eukaryota</taxon>
        <taxon>Sar</taxon>
        <taxon>Alveolata</taxon>
        <taxon>Dinophyceae</taxon>
        <taxon>Suessiales</taxon>
        <taxon>Symbiodiniaceae</taxon>
        <taxon>Durusdinium</taxon>
    </lineage>
</organism>
<proteinExistence type="predicted"/>
<protein>
    <submittedName>
        <fullName evidence="2">Uncharacterized protein</fullName>
    </submittedName>
</protein>
<keyword evidence="3" id="KW-1185">Reference proteome</keyword>
<feature type="signal peptide" evidence="1">
    <location>
        <begin position="1"/>
        <end position="19"/>
    </location>
</feature>
<feature type="chain" id="PRO_5045352599" evidence="1">
    <location>
        <begin position="20"/>
        <end position="969"/>
    </location>
</feature>
<reference evidence="2 3" key="1">
    <citation type="submission" date="2024-02" db="EMBL/GenBank/DDBJ databases">
        <authorList>
            <person name="Chen Y."/>
            <person name="Shah S."/>
            <person name="Dougan E. K."/>
            <person name="Thang M."/>
            <person name="Chan C."/>
        </authorList>
    </citation>
    <scope>NUCLEOTIDE SEQUENCE [LARGE SCALE GENOMIC DNA]</scope>
</reference>
<accession>A0ABP0S2L3</accession>
<sequence length="969" mass="103493">MAPFKAWQLLAAAAAVVVAATASTPSLRRDLSGDVTVTAKVWGEKTADGFRTSGEKFGVQLGDIPVTLFKKSQLPDKTWVETSEVLSIPSGVASVDFTIDSAEVRKIKLHFAQPSGTKWTKKDGNTLNVVNKDGETGWINVNGDSEWNAGLVLPGSASIYTFSDRNQNGDKDSGEPRVAGVHAALQYSDGTAVVYPAWYSDSELVGKPVKATSATDGLLKLNFVPSDVAVKIQFGLPVAGSKFTKFWKGFDNMANLNGVTQTFSASVGEQSHTGQVGIILPGKARYLAFSDKNLDGLRKSESAVVGAVGHLMNKDKTNVLFPADYEDVALRGKPVSGTSGSDGVVELAWVPADVTNMYVQFELKQGQRFTGKLEADQDGNVVRTTGISLSISLETSEQVITGKVAYVLPGRMEITAFSDKNADGLRKSEGALVGMTAALVYASGGAPVTRPTDNTEVTGTSSSDGKIVFDWVGYVLPGKMEILAFSDTNDDGNKTGSDPALEGATASLFYNSDKTAVVNPGTSLNVVGTSGADGKIQLDWVPADAQVFVKFDLPEGWRFANKPKYAQTMANVNNGQSAVIYATNGEQAHSGRVGFVLPGTLAVRAFSDLDGDGRKDGNEPGVEDVQIQLFLSNGTPVNRPGEATGVVGTTDQDGRAILDYVPATRGLKFKVKFTIKDGFAFGPKGDSSLVSTSGWSAVYELEGSKQEIGLVQASILVPGKVKASMWNEKDGGSNVKRQSDEERLPCDEVFLLEANNSPMVYPDWHENAGDRVQGSTDEEGFVELWAPANRAFKVKLSKPEGSRFADNAGIHSSSGVTKAAIRPSKSSQLHEVSAGVLLPGELDVRVFTEGSSPNGQFNANKGDAGLEKIQVKLYEANGRTALRYPSAHPRFGHVSGRTDEDGKVLLEYVPTDRDVVLRVFNLGKKAYKPTVASLLKWNKNSFRSGRIGLTKGSQRLQFDAAFLDLNNKN</sequence>
<dbReference type="Gene3D" id="2.60.40.10">
    <property type="entry name" value="Immunoglobulins"/>
    <property type="match status" value="3"/>
</dbReference>
<dbReference type="EMBL" id="CAXAMM010042764">
    <property type="protein sequence ID" value="CAK9106588.1"/>
    <property type="molecule type" value="Genomic_DNA"/>
</dbReference>